<dbReference type="Proteomes" id="UP001595818">
    <property type="component" value="Unassembled WGS sequence"/>
</dbReference>
<organism evidence="3 4">
    <name type="scientific">Negadavirga shengliensis</name>
    <dbReference type="NCBI Taxonomy" id="1389218"/>
    <lineage>
        <taxon>Bacteria</taxon>
        <taxon>Pseudomonadati</taxon>
        <taxon>Bacteroidota</taxon>
        <taxon>Cytophagia</taxon>
        <taxon>Cytophagales</taxon>
        <taxon>Cyclobacteriaceae</taxon>
        <taxon>Negadavirga</taxon>
    </lineage>
</organism>
<evidence type="ECO:0000256" key="1">
    <source>
        <dbReference type="SAM" id="MobiDB-lite"/>
    </source>
</evidence>
<reference evidence="4" key="1">
    <citation type="journal article" date="2019" name="Int. J. Syst. Evol. Microbiol.">
        <title>The Global Catalogue of Microorganisms (GCM) 10K type strain sequencing project: providing services to taxonomists for standard genome sequencing and annotation.</title>
        <authorList>
            <consortium name="The Broad Institute Genomics Platform"/>
            <consortium name="The Broad Institute Genome Sequencing Center for Infectious Disease"/>
            <person name="Wu L."/>
            <person name="Ma J."/>
        </authorList>
    </citation>
    <scope>NUCLEOTIDE SEQUENCE [LARGE SCALE GENOMIC DNA]</scope>
    <source>
        <strain evidence="4">CGMCC 4.7466</strain>
    </source>
</reference>
<proteinExistence type="predicted"/>
<evidence type="ECO:0000259" key="2">
    <source>
        <dbReference type="Pfam" id="PF20254"/>
    </source>
</evidence>
<dbReference type="RefSeq" id="WP_377062152.1">
    <property type="nucleotide sequence ID" value="NZ_JBHSJJ010000002.1"/>
</dbReference>
<dbReference type="InterPro" id="IPR046540">
    <property type="entry name" value="DMFA2_C"/>
</dbReference>
<comment type="caution">
    <text evidence="3">The sequence shown here is derived from an EMBL/GenBank/DDBJ whole genome shotgun (WGS) entry which is preliminary data.</text>
</comment>
<dbReference type="PROSITE" id="PS51318">
    <property type="entry name" value="TAT"/>
    <property type="match status" value="1"/>
</dbReference>
<feature type="domain" description="N,N-dimethylformamidase beta subunit-like C-terminal" evidence="2">
    <location>
        <begin position="112"/>
        <end position="463"/>
    </location>
</feature>
<evidence type="ECO:0000313" key="4">
    <source>
        <dbReference type="Proteomes" id="UP001595818"/>
    </source>
</evidence>
<evidence type="ECO:0000313" key="3">
    <source>
        <dbReference type="EMBL" id="MFC4871045.1"/>
    </source>
</evidence>
<dbReference type="InterPro" id="IPR006311">
    <property type="entry name" value="TAT_signal"/>
</dbReference>
<dbReference type="EMBL" id="JBHSJJ010000002">
    <property type="protein sequence ID" value="MFC4871045.1"/>
    <property type="molecule type" value="Genomic_DNA"/>
</dbReference>
<keyword evidence="4" id="KW-1185">Reference proteome</keyword>
<feature type="region of interest" description="Disordered" evidence="1">
    <location>
        <begin position="466"/>
        <end position="494"/>
    </location>
</feature>
<accession>A0ABV9SX97</accession>
<name>A0ABV9SX97_9BACT</name>
<protein>
    <submittedName>
        <fullName evidence="3">N,N-dimethylformamidase beta subunit family domain-containing protein</fullName>
    </submittedName>
</protein>
<gene>
    <name evidence="3" type="ORF">ACFPFU_05060</name>
</gene>
<sequence>MNKKGLQITRRKMLKGAAAAGLGGTIFPFSGMADTKLRKPLGRIEEENSKPGTYEWQLQYTGFDTPVTMASYPMVRYLRSVSMEGYVNKTSVYPGEALDFKVSMNPVGNFFIDIYRMGYYGAKGGRHMVRLGSFAGKTQEVPLMTVERLRECKWETATTFTIPPDWPSGVYLGKLSREEPFGKQSYVIFVVKERRPSDLLCQVSDLTWQSYNKWPFRDSLYDDGSTAVWYVGPNVRVSFDRPYAKYPQLFDAPLSAGSGEYLLWEHPMTFWLEKEGYDVTYCSNLDVHFEPEILDHTKALISVGHDEYWTQEMFDQVIKARDNGLSIAFFCGNSVGGKVQLFDSAEGVPGRVFSRTQKTNFDNEETLMGNTSYGVGFGDWQIKKPDHWIFEGTGLKEGDKIPGIIGWEYHGMPVGKMPGLEIVAGGPLSAPSKELHAAVVYPGPKGNWVFNAGTIWWSEGLSNPPGHIPAGESGQEEFLRPGEYPAAHDPGGRTFGVMPEVQQITANVLNRMIEDSPRNW</sequence>
<dbReference type="Pfam" id="PF20254">
    <property type="entry name" value="DMFA2_C"/>
    <property type="match status" value="1"/>
</dbReference>